<evidence type="ECO:0000313" key="5">
    <source>
        <dbReference type="Proteomes" id="UP000030140"/>
    </source>
</evidence>
<feature type="coiled-coil region" evidence="2">
    <location>
        <begin position="85"/>
        <end position="120"/>
    </location>
</feature>
<dbReference type="AlphaFoldDB" id="A0A0A2H2Q0"/>
<feature type="domain" description="HTH cro/C1-type" evidence="3">
    <location>
        <begin position="8"/>
        <end position="62"/>
    </location>
</feature>
<dbReference type="Pfam" id="PF01381">
    <property type="entry name" value="HTH_3"/>
    <property type="match status" value="1"/>
</dbReference>
<dbReference type="PATRIC" id="fig|1300343.5.peg.586"/>
<comment type="caution">
    <text evidence="4">The sequence shown here is derived from an EMBL/GenBank/DDBJ whole genome shotgun (WGS) entry which is preliminary data.</text>
</comment>
<keyword evidence="5" id="KW-1185">Reference proteome</keyword>
<dbReference type="SUPFAM" id="SSF47413">
    <property type="entry name" value="lambda repressor-like DNA-binding domains"/>
    <property type="match status" value="1"/>
</dbReference>
<dbReference type="Proteomes" id="UP000030140">
    <property type="component" value="Unassembled WGS sequence"/>
</dbReference>
<sequence>MKTVIENIKKVRKDKGISHEYLAHQLNISQAAYSKLERNDTKLTVERLYKISEVLETPLTELLEVDSKTIYNQDLRDHAIGYQGVENLYQENKEQSEKIKELYEARLKDKDALIEQLKKVSV</sequence>
<keyword evidence="1" id="KW-0238">DNA-binding</keyword>
<dbReference type="OrthoDB" id="798409at2"/>
<evidence type="ECO:0000256" key="2">
    <source>
        <dbReference type="SAM" id="Coils"/>
    </source>
</evidence>
<dbReference type="GO" id="GO:0003677">
    <property type="term" value="F:DNA binding"/>
    <property type="evidence" value="ECO:0007669"/>
    <property type="project" value="UniProtKB-KW"/>
</dbReference>
<evidence type="ECO:0000259" key="3">
    <source>
        <dbReference type="PROSITE" id="PS50943"/>
    </source>
</evidence>
<organism evidence="4 5">
    <name type="scientific">Dokdonia donghaensis DSW-1</name>
    <dbReference type="NCBI Taxonomy" id="1300343"/>
    <lineage>
        <taxon>Bacteria</taxon>
        <taxon>Pseudomonadati</taxon>
        <taxon>Bacteroidota</taxon>
        <taxon>Flavobacteriia</taxon>
        <taxon>Flavobacteriales</taxon>
        <taxon>Flavobacteriaceae</taxon>
        <taxon>Dokdonia</taxon>
    </lineage>
</organism>
<gene>
    <name evidence="4" type="ORF">NV36_08545</name>
</gene>
<dbReference type="SMART" id="SM00530">
    <property type="entry name" value="HTH_XRE"/>
    <property type="match status" value="1"/>
</dbReference>
<dbReference type="PANTHER" id="PTHR46558">
    <property type="entry name" value="TRACRIPTIONAL REGULATORY PROTEIN-RELATED-RELATED"/>
    <property type="match status" value="1"/>
</dbReference>
<keyword evidence="2" id="KW-0175">Coiled coil</keyword>
<proteinExistence type="predicted"/>
<dbReference type="Gene3D" id="1.10.260.40">
    <property type="entry name" value="lambda repressor-like DNA-binding domains"/>
    <property type="match status" value="1"/>
</dbReference>
<evidence type="ECO:0000313" key="4">
    <source>
        <dbReference type="EMBL" id="KGO06890.1"/>
    </source>
</evidence>
<dbReference type="PANTHER" id="PTHR46558:SF3">
    <property type="entry name" value="TRANSCRIPTIONAL REGULATOR"/>
    <property type="match status" value="1"/>
</dbReference>
<dbReference type="KEGG" id="ddo:I597_0579"/>
<dbReference type="CDD" id="cd00093">
    <property type="entry name" value="HTH_XRE"/>
    <property type="match status" value="1"/>
</dbReference>
<accession>A0A0A2H2Q0</accession>
<reference evidence="4 5" key="1">
    <citation type="submission" date="2014-10" db="EMBL/GenBank/DDBJ databases">
        <title>Draft genome sequence of the proteorhodopsin-containing marine bacterium Dokdonia donghaensis.</title>
        <authorList>
            <person name="Gomez-Consarnau L."/>
            <person name="Gonzalez J.M."/>
            <person name="Riedel T."/>
            <person name="Jaenicke S."/>
            <person name="Wagner-Doebler I."/>
            <person name="Fuhrman J.A."/>
        </authorList>
    </citation>
    <scope>NUCLEOTIDE SEQUENCE [LARGE SCALE GENOMIC DNA]</scope>
    <source>
        <strain evidence="4 5">DSW-1</strain>
    </source>
</reference>
<dbReference type="InterPro" id="IPR001387">
    <property type="entry name" value="Cro/C1-type_HTH"/>
</dbReference>
<evidence type="ECO:0000256" key="1">
    <source>
        <dbReference type="ARBA" id="ARBA00023125"/>
    </source>
</evidence>
<dbReference type="InterPro" id="IPR010982">
    <property type="entry name" value="Lambda_DNA-bd_dom_sf"/>
</dbReference>
<dbReference type="EMBL" id="JSAQ01000001">
    <property type="protein sequence ID" value="KGO06890.1"/>
    <property type="molecule type" value="Genomic_DNA"/>
</dbReference>
<dbReference type="PROSITE" id="PS50943">
    <property type="entry name" value="HTH_CROC1"/>
    <property type="match status" value="1"/>
</dbReference>
<name>A0A0A2H2Q0_9FLAO</name>
<protein>
    <recommendedName>
        <fullName evidence="3">HTH cro/C1-type domain-containing protein</fullName>
    </recommendedName>
</protein>
<dbReference type="RefSeq" id="WP_035326142.1">
    <property type="nucleotide sequence ID" value="NZ_CP015125.1"/>
</dbReference>